<protein>
    <submittedName>
        <fullName evidence="10">Cation diffusion facilitator family transporter</fullName>
    </submittedName>
</protein>
<comment type="subcellular location">
    <subcellularLocation>
        <location evidence="1">Membrane</location>
        <topology evidence="1">Multi-pass membrane protein</topology>
    </subcellularLocation>
</comment>
<dbReference type="Proteomes" id="UP001600894">
    <property type="component" value="Unassembled WGS sequence"/>
</dbReference>
<comment type="similarity">
    <text evidence="2">Belongs to the cation diffusion facilitator (CDF) transporter (TC 2.A.4) family.</text>
</comment>
<evidence type="ECO:0000256" key="5">
    <source>
        <dbReference type="ARBA" id="ARBA00022989"/>
    </source>
</evidence>
<gene>
    <name evidence="10" type="ORF">F130042H8_11650</name>
</gene>
<evidence type="ECO:0000313" key="10">
    <source>
        <dbReference type="EMBL" id="GAA6268105.1"/>
    </source>
</evidence>
<dbReference type="Pfam" id="PF01545">
    <property type="entry name" value="Cation_efflux"/>
    <property type="match status" value="1"/>
</dbReference>
<keyword evidence="5 7" id="KW-1133">Transmembrane helix</keyword>
<dbReference type="RefSeq" id="WP_178302656.1">
    <property type="nucleotide sequence ID" value="NZ_BAABXL010000001.1"/>
</dbReference>
<keyword evidence="3" id="KW-0813">Transport</keyword>
<name>A0ABQ0AVP9_9FIRM</name>
<dbReference type="InterPro" id="IPR036837">
    <property type="entry name" value="Cation_efflux_CTD_sf"/>
</dbReference>
<feature type="transmembrane region" description="Helical" evidence="7">
    <location>
        <begin position="197"/>
        <end position="215"/>
    </location>
</feature>
<evidence type="ECO:0000259" key="9">
    <source>
        <dbReference type="Pfam" id="PF16916"/>
    </source>
</evidence>
<reference evidence="10 11" key="1">
    <citation type="submission" date="2024-04" db="EMBL/GenBank/DDBJ databases">
        <title>Defined microbial consortia suppress multidrug-resistant proinflammatory Enterobacteriaceae via ecological control.</title>
        <authorList>
            <person name="Furuichi M."/>
            <person name="Kawaguchi T."/>
            <person name="Pust M."/>
            <person name="Yasuma K."/>
            <person name="Plichta D."/>
            <person name="Hasegawa N."/>
            <person name="Ohya T."/>
            <person name="Bhattarai S."/>
            <person name="Sasajima S."/>
            <person name="Aoto Y."/>
            <person name="Tuganbaev T."/>
            <person name="Yaginuma M."/>
            <person name="Ueda M."/>
            <person name="Okahashi N."/>
            <person name="Amafuji K."/>
            <person name="Kiridooshi Y."/>
            <person name="Sugita K."/>
            <person name="Strazar M."/>
            <person name="Skelly A."/>
            <person name="Suda W."/>
            <person name="Hattori M."/>
            <person name="Nakamoto N."/>
            <person name="Caballero S."/>
            <person name="Norman J."/>
            <person name="Olle B."/>
            <person name="Tanoue T."/>
            <person name="Arita M."/>
            <person name="Bucci V."/>
            <person name="Atarashi K."/>
            <person name="Xavier R."/>
            <person name="Honda K."/>
        </authorList>
    </citation>
    <scope>NUCLEOTIDE SEQUENCE [LARGE SCALE GENOMIC DNA]</scope>
    <source>
        <strain evidence="11">f13</strain>
    </source>
</reference>
<feature type="transmembrane region" description="Helical" evidence="7">
    <location>
        <begin position="25"/>
        <end position="51"/>
    </location>
</feature>
<sequence>MTEFLVKHFVKQYEQTEKEEVRTSYGVLASMVGICCNILLFAAKLFIGLLVNSVSVMADAFNNLSDAASSIIGFIGVRMAGKPADDDHPFGHGRIEYISAFIVAFLVIQVGFSLFKSSVGKILHPEDMTFKWISVIILLLSIGVKFWLSAFNRKLGKRINSKVMLATAADAMGDVITTGAATLSLVIFGIWGLNIDGITGLLVSLAVLFAGYSIAKDTLAPLIGEAIPPEVYKDISNFVESFDGILGTHDLIVHNYGPSKSMASIHAEVSASTDIAVSHAIVDRIEREAARKMGLLLVIHMDPVETDNERLNTYRKILEKVLFDVDVRLNFHDFRMVGKDKNVCLIFDLVVPREYKGSAVGKLKARISNEMRRRDPDCRCAITVENSYLSES</sequence>
<dbReference type="Gene3D" id="3.30.70.1350">
    <property type="entry name" value="Cation efflux protein, cytoplasmic domain"/>
    <property type="match status" value="1"/>
</dbReference>
<proteinExistence type="inferred from homology"/>
<dbReference type="PANTHER" id="PTHR43840">
    <property type="entry name" value="MITOCHONDRIAL METAL TRANSPORTER 1-RELATED"/>
    <property type="match status" value="1"/>
</dbReference>
<evidence type="ECO:0000259" key="8">
    <source>
        <dbReference type="Pfam" id="PF01545"/>
    </source>
</evidence>
<dbReference type="PANTHER" id="PTHR43840:SF50">
    <property type="entry name" value="MANGANESE EFFLUX SYSTEM PROTEIN MNES"/>
    <property type="match status" value="1"/>
</dbReference>
<keyword evidence="6 7" id="KW-0472">Membrane</keyword>
<keyword evidence="11" id="KW-1185">Reference proteome</keyword>
<feature type="transmembrane region" description="Helical" evidence="7">
    <location>
        <begin position="163"/>
        <end position="191"/>
    </location>
</feature>
<dbReference type="InterPro" id="IPR050291">
    <property type="entry name" value="CDF_Transporter"/>
</dbReference>
<evidence type="ECO:0000256" key="7">
    <source>
        <dbReference type="SAM" id="Phobius"/>
    </source>
</evidence>
<feature type="domain" description="Cation efflux protein transmembrane" evidence="8">
    <location>
        <begin position="31"/>
        <end position="222"/>
    </location>
</feature>
<organism evidence="10 11">
    <name type="scientific">Enterocloster alcoholdehydrogenati</name>
    <dbReference type="NCBI Taxonomy" id="2547410"/>
    <lineage>
        <taxon>Bacteria</taxon>
        <taxon>Bacillati</taxon>
        <taxon>Bacillota</taxon>
        <taxon>Clostridia</taxon>
        <taxon>Lachnospirales</taxon>
        <taxon>Lachnospiraceae</taxon>
        <taxon>Enterocloster</taxon>
    </lineage>
</organism>
<dbReference type="InterPro" id="IPR027470">
    <property type="entry name" value="Cation_efflux_CTD"/>
</dbReference>
<evidence type="ECO:0000256" key="4">
    <source>
        <dbReference type="ARBA" id="ARBA00022692"/>
    </source>
</evidence>
<evidence type="ECO:0000256" key="1">
    <source>
        <dbReference type="ARBA" id="ARBA00004141"/>
    </source>
</evidence>
<feature type="transmembrane region" description="Helical" evidence="7">
    <location>
        <begin position="93"/>
        <end position="112"/>
    </location>
</feature>
<accession>A0ABQ0AVP9</accession>
<dbReference type="SUPFAM" id="SSF161111">
    <property type="entry name" value="Cation efflux protein transmembrane domain-like"/>
    <property type="match status" value="1"/>
</dbReference>
<dbReference type="Gene3D" id="1.20.1510.10">
    <property type="entry name" value="Cation efflux protein transmembrane domain"/>
    <property type="match status" value="1"/>
</dbReference>
<dbReference type="EMBL" id="BAABXL010000001">
    <property type="protein sequence ID" value="GAA6268105.1"/>
    <property type="molecule type" value="Genomic_DNA"/>
</dbReference>
<keyword evidence="4 7" id="KW-0812">Transmembrane</keyword>
<feature type="transmembrane region" description="Helical" evidence="7">
    <location>
        <begin position="132"/>
        <end position="151"/>
    </location>
</feature>
<dbReference type="InterPro" id="IPR058533">
    <property type="entry name" value="Cation_efflux_TM"/>
</dbReference>
<dbReference type="SUPFAM" id="SSF160240">
    <property type="entry name" value="Cation efflux protein cytoplasmic domain-like"/>
    <property type="match status" value="2"/>
</dbReference>
<dbReference type="NCBIfam" id="TIGR01297">
    <property type="entry name" value="CDF"/>
    <property type="match status" value="1"/>
</dbReference>
<dbReference type="InterPro" id="IPR027469">
    <property type="entry name" value="Cation_efflux_TMD_sf"/>
</dbReference>
<evidence type="ECO:0000313" key="11">
    <source>
        <dbReference type="Proteomes" id="UP001600894"/>
    </source>
</evidence>
<dbReference type="InterPro" id="IPR002524">
    <property type="entry name" value="Cation_efflux"/>
</dbReference>
<evidence type="ECO:0000256" key="6">
    <source>
        <dbReference type="ARBA" id="ARBA00023136"/>
    </source>
</evidence>
<evidence type="ECO:0000256" key="3">
    <source>
        <dbReference type="ARBA" id="ARBA00022448"/>
    </source>
</evidence>
<evidence type="ECO:0000256" key="2">
    <source>
        <dbReference type="ARBA" id="ARBA00008114"/>
    </source>
</evidence>
<dbReference type="Pfam" id="PF16916">
    <property type="entry name" value="ZT_dimer"/>
    <property type="match status" value="1"/>
</dbReference>
<comment type="caution">
    <text evidence="10">The sequence shown here is derived from an EMBL/GenBank/DDBJ whole genome shotgun (WGS) entry which is preliminary data.</text>
</comment>
<feature type="domain" description="Cation efflux protein cytoplasmic" evidence="9">
    <location>
        <begin position="228"/>
        <end position="303"/>
    </location>
</feature>